<protein>
    <submittedName>
        <fullName evidence="2">Uncharacterized protein</fullName>
    </submittedName>
</protein>
<gene>
    <name evidence="2" type="ORF">K8G79_08700</name>
</gene>
<sequence length="68" mass="7403">MAGLRLQGSKISGINWRAEHPFLLVPAQQVVGQFLATFKEFPPRQKVGSWSLDGVPEKRQEGGGGGQK</sequence>
<evidence type="ECO:0000313" key="3">
    <source>
        <dbReference type="Proteomes" id="UP001197609"/>
    </source>
</evidence>
<comment type="caution">
    <text evidence="2">The sequence shown here is derived from an EMBL/GenBank/DDBJ whole genome shotgun (WGS) entry which is preliminary data.</text>
</comment>
<reference evidence="2 3" key="1">
    <citation type="journal article" date="2021" name="bioRxiv">
        <title>Unraveling nitrogen, sulfur and carbon metabolic pathways and microbial community transcriptional responses to substrate deprivation and toxicity stresses in a bioreactor mimicking anoxic brackish coastal sediment conditions.</title>
        <authorList>
            <person name="Martins P.D."/>
            <person name="Echeveste M.J."/>
            <person name="Arshad A."/>
            <person name="Kurth J."/>
            <person name="Ouboter H."/>
            <person name="Jetten M.S.M."/>
            <person name="Welte C.U."/>
        </authorList>
    </citation>
    <scope>NUCLEOTIDE SEQUENCE [LARGE SCALE GENOMIC DNA]</scope>
    <source>
        <strain evidence="2">MAG_38</strain>
    </source>
</reference>
<dbReference type="Proteomes" id="UP001197609">
    <property type="component" value="Unassembled WGS sequence"/>
</dbReference>
<evidence type="ECO:0000256" key="1">
    <source>
        <dbReference type="SAM" id="MobiDB-lite"/>
    </source>
</evidence>
<accession>A0AAJ1EIG6</accession>
<feature type="region of interest" description="Disordered" evidence="1">
    <location>
        <begin position="45"/>
        <end position="68"/>
    </location>
</feature>
<dbReference type="EMBL" id="JAIOIU010000103">
    <property type="protein sequence ID" value="MBZ0160198.1"/>
    <property type="molecule type" value="Genomic_DNA"/>
</dbReference>
<name>A0AAJ1EIG6_9BACT</name>
<organism evidence="2 3">
    <name type="scientific">Candidatus Methylomirabilis tolerans</name>
    <dbReference type="NCBI Taxonomy" id="3123416"/>
    <lineage>
        <taxon>Bacteria</taxon>
        <taxon>Candidatus Methylomirabilota</taxon>
        <taxon>Candidatus Methylomirabilia</taxon>
        <taxon>Candidatus Methylomirabilales</taxon>
        <taxon>Candidatus Methylomirabilaceae</taxon>
        <taxon>Candidatus Methylomirabilis</taxon>
    </lineage>
</organism>
<dbReference type="AlphaFoldDB" id="A0AAJ1EIG6"/>
<evidence type="ECO:0000313" key="2">
    <source>
        <dbReference type="EMBL" id="MBZ0160198.1"/>
    </source>
</evidence>
<proteinExistence type="predicted"/>